<gene>
    <name evidence="2" type="ORF">EUA06_01990</name>
</gene>
<keyword evidence="3" id="KW-1185">Reference proteome</keyword>
<comment type="caution">
    <text evidence="2">The sequence shown here is derived from an EMBL/GenBank/DDBJ whole genome shotgun (WGS) entry which is preliminary data.</text>
</comment>
<dbReference type="Proteomes" id="UP000291838">
    <property type="component" value="Unassembled WGS sequence"/>
</dbReference>
<evidence type="ECO:0000313" key="3">
    <source>
        <dbReference type="Proteomes" id="UP000291838"/>
    </source>
</evidence>
<name>A0A4Q2S462_9ACTN</name>
<keyword evidence="1" id="KW-1133">Transmembrane helix</keyword>
<evidence type="ECO:0000256" key="1">
    <source>
        <dbReference type="SAM" id="Phobius"/>
    </source>
</evidence>
<accession>A0A4Q2S462</accession>
<organism evidence="2 3">
    <name type="scientific">Nocardioides glacieisoli</name>
    <dbReference type="NCBI Taxonomy" id="1168730"/>
    <lineage>
        <taxon>Bacteria</taxon>
        <taxon>Bacillati</taxon>
        <taxon>Actinomycetota</taxon>
        <taxon>Actinomycetes</taxon>
        <taxon>Propionibacteriales</taxon>
        <taxon>Nocardioidaceae</taxon>
        <taxon>Nocardioides</taxon>
    </lineage>
</organism>
<protein>
    <submittedName>
        <fullName evidence="2">Flp family type IVb pilin</fullName>
    </submittedName>
</protein>
<reference evidence="2 3" key="1">
    <citation type="submission" date="2019-01" db="EMBL/GenBank/DDBJ databases">
        <title>Novel species of Nocardioides.</title>
        <authorList>
            <person name="Liu Q."/>
            <person name="Xin Y.-H."/>
        </authorList>
    </citation>
    <scope>NUCLEOTIDE SEQUENCE [LARGE SCALE GENOMIC DNA]</scope>
    <source>
        <strain evidence="2 3">HLT3-15</strain>
    </source>
</reference>
<dbReference type="AlphaFoldDB" id="A0A4Q2S462"/>
<keyword evidence="1" id="KW-0472">Membrane</keyword>
<evidence type="ECO:0000313" key="2">
    <source>
        <dbReference type="EMBL" id="RYB96368.1"/>
    </source>
</evidence>
<keyword evidence="1" id="KW-0812">Transmembrane</keyword>
<feature type="transmembrane region" description="Helical" evidence="1">
    <location>
        <begin position="20"/>
        <end position="45"/>
    </location>
</feature>
<dbReference type="RefSeq" id="WP_129473317.1">
    <property type="nucleotide sequence ID" value="NZ_SDWS01000001.1"/>
</dbReference>
<sequence>MSQPPTAHDEQGATAVEYAIMVTMIAVFIAGAVAIFGLSVADLFAPVLAVF</sequence>
<proteinExistence type="predicted"/>
<dbReference type="EMBL" id="SDWS01000001">
    <property type="protein sequence ID" value="RYB96368.1"/>
    <property type="molecule type" value="Genomic_DNA"/>
</dbReference>